<evidence type="ECO:0000313" key="1">
    <source>
        <dbReference type="EMBL" id="KOF80621.1"/>
    </source>
</evidence>
<protein>
    <submittedName>
        <fullName evidence="1">Uncharacterized protein</fullName>
    </submittedName>
</protein>
<name>A0A0L8GUA7_OCTBM</name>
<reference evidence="1" key="1">
    <citation type="submission" date="2015-07" db="EMBL/GenBank/DDBJ databases">
        <title>MeaNS - Measles Nucleotide Surveillance Program.</title>
        <authorList>
            <person name="Tran T."/>
            <person name="Druce J."/>
        </authorList>
    </citation>
    <scope>NUCLEOTIDE SEQUENCE</scope>
    <source>
        <strain evidence="1">UCB-OBI-ISO-001</strain>
        <tissue evidence="1">Gonad</tissue>
    </source>
</reference>
<sequence length="46" mass="5580">MIVFNIYPIPGFFSSYWNFKSRENLMARSRTNCKDTVHYNKVTHEH</sequence>
<gene>
    <name evidence="1" type="ORF">OCBIM_22027648mg</name>
</gene>
<dbReference type="AlphaFoldDB" id="A0A0L8GUA7"/>
<accession>A0A0L8GUA7</accession>
<dbReference type="EMBL" id="KQ420329">
    <property type="protein sequence ID" value="KOF80621.1"/>
    <property type="molecule type" value="Genomic_DNA"/>
</dbReference>
<organism evidence="1">
    <name type="scientific">Octopus bimaculoides</name>
    <name type="common">California two-spotted octopus</name>
    <dbReference type="NCBI Taxonomy" id="37653"/>
    <lineage>
        <taxon>Eukaryota</taxon>
        <taxon>Metazoa</taxon>
        <taxon>Spiralia</taxon>
        <taxon>Lophotrochozoa</taxon>
        <taxon>Mollusca</taxon>
        <taxon>Cephalopoda</taxon>
        <taxon>Coleoidea</taxon>
        <taxon>Octopodiformes</taxon>
        <taxon>Octopoda</taxon>
        <taxon>Incirrata</taxon>
        <taxon>Octopodidae</taxon>
        <taxon>Octopus</taxon>
    </lineage>
</organism>
<proteinExistence type="predicted"/>